<dbReference type="OMA" id="PIRMILL"/>
<evidence type="ECO:0000256" key="8">
    <source>
        <dbReference type="SAM" id="Phobius"/>
    </source>
</evidence>
<protein>
    <recommendedName>
        <fullName evidence="9">Wax synthase domain-containing protein</fullName>
    </recommendedName>
</protein>
<comment type="subcellular location">
    <subcellularLocation>
        <location evidence="1">Membrane</location>
        <topology evidence="1">Multi-pass membrane protein</topology>
    </subcellularLocation>
</comment>
<organism evidence="10 11">
    <name type="scientific">Grifola frondosa</name>
    <name type="common">Maitake</name>
    <name type="synonym">Polyporus frondosus</name>
    <dbReference type="NCBI Taxonomy" id="5627"/>
    <lineage>
        <taxon>Eukaryota</taxon>
        <taxon>Fungi</taxon>
        <taxon>Dikarya</taxon>
        <taxon>Basidiomycota</taxon>
        <taxon>Agaricomycotina</taxon>
        <taxon>Agaricomycetes</taxon>
        <taxon>Polyporales</taxon>
        <taxon>Grifolaceae</taxon>
        <taxon>Grifola</taxon>
    </lineage>
</organism>
<keyword evidence="5 8" id="KW-0812">Transmembrane</keyword>
<dbReference type="PANTHER" id="PTHR31595">
    <property type="entry name" value="LONG-CHAIN-ALCOHOL O-FATTY-ACYLTRANSFERASE 3-RELATED"/>
    <property type="match status" value="1"/>
</dbReference>
<dbReference type="Proteomes" id="UP000092993">
    <property type="component" value="Unassembled WGS sequence"/>
</dbReference>
<dbReference type="AlphaFoldDB" id="A0A1C7MFJ4"/>
<keyword evidence="7 8" id="KW-0472">Membrane</keyword>
<evidence type="ECO:0000256" key="5">
    <source>
        <dbReference type="ARBA" id="ARBA00022692"/>
    </source>
</evidence>
<sequence>MSGIEMYYDIVTLVAVILLNQPPALWPPIQDNPWKTRSLHELWAKRWHQGLRHTFLTLGGYPGQWLMGDLGMVIGAFLASGLFHEAGLYILGRGMDHRVTLFFLLQAFGIIVEKLFSKLTGRKAGGVIGTSWAILNVVGFGQMCTDAWFARGIGGGVVVPPNLSPIRMILLPAIRIAVM</sequence>
<evidence type="ECO:0000256" key="6">
    <source>
        <dbReference type="ARBA" id="ARBA00022989"/>
    </source>
</evidence>
<accession>A0A1C7MFJ4</accession>
<evidence type="ECO:0000256" key="7">
    <source>
        <dbReference type="ARBA" id="ARBA00023136"/>
    </source>
</evidence>
<dbReference type="EMBL" id="LUGG01000004">
    <property type="protein sequence ID" value="OBZ75653.1"/>
    <property type="molecule type" value="Genomic_DNA"/>
</dbReference>
<comment type="pathway">
    <text evidence="2">Secondary metabolite biosynthesis.</text>
</comment>
<gene>
    <name evidence="10" type="ORF">A0H81_04479</name>
</gene>
<dbReference type="GO" id="GO:0016020">
    <property type="term" value="C:membrane"/>
    <property type="evidence" value="ECO:0007669"/>
    <property type="project" value="UniProtKB-SubCell"/>
</dbReference>
<feature type="transmembrane region" description="Helical" evidence="8">
    <location>
        <begin position="7"/>
        <end position="26"/>
    </location>
</feature>
<dbReference type="InterPro" id="IPR032805">
    <property type="entry name" value="Wax_synthase_dom"/>
</dbReference>
<reference evidence="10 11" key="1">
    <citation type="submission" date="2016-03" db="EMBL/GenBank/DDBJ databases">
        <title>Whole genome sequencing of Grifola frondosa 9006-11.</title>
        <authorList>
            <person name="Min B."/>
            <person name="Park H."/>
            <person name="Kim J.-G."/>
            <person name="Cho H."/>
            <person name="Oh Y.-L."/>
            <person name="Kong W.-S."/>
            <person name="Choi I.-G."/>
        </authorList>
    </citation>
    <scope>NUCLEOTIDE SEQUENCE [LARGE SCALE GENOMIC DNA]</scope>
    <source>
        <strain evidence="10 11">9006-11</strain>
    </source>
</reference>
<feature type="transmembrane region" description="Helical" evidence="8">
    <location>
        <begin position="70"/>
        <end position="91"/>
    </location>
</feature>
<comment type="caution">
    <text evidence="10">The sequence shown here is derived from an EMBL/GenBank/DDBJ whole genome shotgun (WGS) entry which is preliminary data.</text>
</comment>
<evidence type="ECO:0000256" key="2">
    <source>
        <dbReference type="ARBA" id="ARBA00005179"/>
    </source>
</evidence>
<dbReference type="InterPro" id="IPR044851">
    <property type="entry name" value="Wax_synthase"/>
</dbReference>
<dbReference type="GO" id="GO:0008374">
    <property type="term" value="F:O-acyltransferase activity"/>
    <property type="evidence" value="ECO:0007669"/>
    <property type="project" value="InterPro"/>
</dbReference>
<name>A0A1C7MFJ4_GRIFR</name>
<dbReference type="GO" id="GO:0006629">
    <property type="term" value="P:lipid metabolic process"/>
    <property type="evidence" value="ECO:0007669"/>
    <property type="project" value="InterPro"/>
</dbReference>
<proteinExistence type="inferred from homology"/>
<dbReference type="STRING" id="5627.A0A1C7MFJ4"/>
<evidence type="ECO:0000259" key="9">
    <source>
        <dbReference type="Pfam" id="PF13813"/>
    </source>
</evidence>
<keyword evidence="11" id="KW-1185">Reference proteome</keyword>
<evidence type="ECO:0000256" key="3">
    <source>
        <dbReference type="ARBA" id="ARBA00007282"/>
    </source>
</evidence>
<evidence type="ECO:0000256" key="1">
    <source>
        <dbReference type="ARBA" id="ARBA00004141"/>
    </source>
</evidence>
<keyword evidence="4" id="KW-0808">Transferase</keyword>
<dbReference type="Pfam" id="PF13813">
    <property type="entry name" value="MBOAT_2"/>
    <property type="match status" value="1"/>
</dbReference>
<dbReference type="OrthoDB" id="1077582at2759"/>
<evidence type="ECO:0000313" key="11">
    <source>
        <dbReference type="Proteomes" id="UP000092993"/>
    </source>
</evidence>
<dbReference type="PANTHER" id="PTHR31595:SF57">
    <property type="entry name" value="OS04G0481900 PROTEIN"/>
    <property type="match status" value="1"/>
</dbReference>
<comment type="similarity">
    <text evidence="3">Belongs to the wax synthase family.</text>
</comment>
<evidence type="ECO:0000313" key="10">
    <source>
        <dbReference type="EMBL" id="OBZ75653.1"/>
    </source>
</evidence>
<feature type="domain" description="Wax synthase" evidence="9">
    <location>
        <begin position="26"/>
        <end position="105"/>
    </location>
</feature>
<evidence type="ECO:0000256" key="4">
    <source>
        <dbReference type="ARBA" id="ARBA00022679"/>
    </source>
</evidence>
<keyword evidence="6 8" id="KW-1133">Transmembrane helix</keyword>